<evidence type="ECO:0000256" key="3">
    <source>
        <dbReference type="ARBA" id="ARBA00004314"/>
    </source>
</evidence>
<evidence type="ECO:0000256" key="5">
    <source>
        <dbReference type="ARBA" id="ARBA00022475"/>
    </source>
</evidence>
<evidence type="ECO:0000313" key="15">
    <source>
        <dbReference type="EMBL" id="PIZ93169.1"/>
    </source>
</evidence>
<evidence type="ECO:0000256" key="1">
    <source>
        <dbReference type="ARBA" id="ARBA00000085"/>
    </source>
</evidence>
<evidence type="ECO:0000256" key="8">
    <source>
        <dbReference type="ARBA" id="ARBA00022741"/>
    </source>
</evidence>
<dbReference type="GO" id="GO:0005886">
    <property type="term" value="C:plasma membrane"/>
    <property type="evidence" value="ECO:0007669"/>
    <property type="project" value="UniProtKB-SubCell"/>
</dbReference>
<dbReference type="FunFam" id="1.10.287.130:FF:000001">
    <property type="entry name" value="Two-component sensor histidine kinase"/>
    <property type="match status" value="1"/>
</dbReference>
<dbReference type="PROSITE" id="PS50109">
    <property type="entry name" value="HIS_KIN"/>
    <property type="match status" value="1"/>
</dbReference>
<evidence type="ECO:0000256" key="7">
    <source>
        <dbReference type="ARBA" id="ARBA00022679"/>
    </source>
</evidence>
<evidence type="ECO:0000313" key="16">
    <source>
        <dbReference type="Proteomes" id="UP000230078"/>
    </source>
</evidence>
<dbReference type="GO" id="GO:0045121">
    <property type="term" value="C:membrane raft"/>
    <property type="evidence" value="ECO:0007669"/>
    <property type="project" value="UniProtKB-SubCell"/>
</dbReference>
<dbReference type="SMART" id="SM00387">
    <property type="entry name" value="HATPase_c"/>
    <property type="match status" value="1"/>
</dbReference>
<dbReference type="AlphaFoldDB" id="A0A2M7V3T0"/>
<dbReference type="Pfam" id="PF00512">
    <property type="entry name" value="HisKA"/>
    <property type="match status" value="1"/>
</dbReference>
<dbReference type="Pfam" id="PF02518">
    <property type="entry name" value="HATPase_c"/>
    <property type="match status" value="1"/>
</dbReference>
<evidence type="ECO:0000256" key="11">
    <source>
        <dbReference type="ARBA" id="ARBA00023012"/>
    </source>
</evidence>
<dbReference type="SUPFAM" id="SSF47384">
    <property type="entry name" value="Homodimeric domain of signal transducing histidine kinase"/>
    <property type="match status" value="1"/>
</dbReference>
<feature type="coiled-coil region" evidence="13">
    <location>
        <begin position="13"/>
        <end position="43"/>
    </location>
</feature>
<evidence type="ECO:0000256" key="13">
    <source>
        <dbReference type="SAM" id="Coils"/>
    </source>
</evidence>
<keyword evidence="9" id="KW-0418">Kinase</keyword>
<dbReference type="PANTHER" id="PTHR43711">
    <property type="entry name" value="TWO-COMPONENT HISTIDINE KINASE"/>
    <property type="match status" value="1"/>
</dbReference>
<proteinExistence type="predicted"/>
<protein>
    <recommendedName>
        <fullName evidence="4">histidine kinase</fullName>
        <ecNumber evidence="4">2.7.13.3</ecNumber>
    </recommendedName>
</protein>
<comment type="caution">
    <text evidence="15">The sequence shown here is derived from an EMBL/GenBank/DDBJ whole genome shotgun (WGS) entry which is preliminary data.</text>
</comment>
<name>A0A2M7V3T0_9BACT</name>
<keyword evidence="10" id="KW-0067">ATP-binding</keyword>
<dbReference type="Proteomes" id="UP000230078">
    <property type="component" value="Unassembled WGS sequence"/>
</dbReference>
<dbReference type="InterPro" id="IPR003661">
    <property type="entry name" value="HisK_dim/P_dom"/>
</dbReference>
<keyword evidence="6" id="KW-0597">Phosphoprotein</keyword>
<evidence type="ECO:0000256" key="4">
    <source>
        <dbReference type="ARBA" id="ARBA00012438"/>
    </source>
</evidence>
<comment type="catalytic activity">
    <reaction evidence="1">
        <text>ATP + protein L-histidine = ADP + protein N-phospho-L-histidine.</text>
        <dbReference type="EC" id="2.7.13.3"/>
    </reaction>
</comment>
<dbReference type="InterPro" id="IPR003594">
    <property type="entry name" value="HATPase_dom"/>
</dbReference>
<keyword evidence="5" id="KW-1003">Cell membrane</keyword>
<sequence>MLVRSVREEVTRRKEVTKLAKSLEQANLRLQELDRQKTEFLSIASHQLRTPLSIIKGYLELISDGAYGKVTKKMREILGDMDESNERLVKLVDDFLDITRIEQGRTKFSFDTYDMNELVTSVVKELTNRAKDKKLKIVWKASKEKEDIYMDDEKVRHVVFNYIDNAIKYTPKGNITVRLEPDEQGLTLRVKDTGIGFGKEDEANFFQKFYRGKNVEGTNVNGTGLGIYVCRKFIETHGGHVWAKSKGTGKGSEFGFWIPYQKGAVPKIMQPSDLEEHETDIAIPKKDTFTLASVV</sequence>
<organism evidence="15 16">
    <name type="scientific">Candidatus Magasanikbacteria bacterium CG_4_10_14_0_2_um_filter_41_31</name>
    <dbReference type="NCBI Taxonomy" id="1974639"/>
    <lineage>
        <taxon>Bacteria</taxon>
        <taxon>Candidatus Magasanikiibacteriota</taxon>
    </lineage>
</organism>
<dbReference type="InterPro" id="IPR036890">
    <property type="entry name" value="HATPase_C_sf"/>
</dbReference>
<dbReference type="InterPro" id="IPR050736">
    <property type="entry name" value="Sensor_HK_Regulatory"/>
</dbReference>
<dbReference type="Gene3D" id="3.30.565.10">
    <property type="entry name" value="Histidine kinase-like ATPase, C-terminal domain"/>
    <property type="match status" value="1"/>
</dbReference>
<evidence type="ECO:0000256" key="2">
    <source>
        <dbReference type="ARBA" id="ARBA00004236"/>
    </source>
</evidence>
<keyword evidence="12" id="KW-0472">Membrane</keyword>
<dbReference type="GO" id="GO:0000155">
    <property type="term" value="F:phosphorelay sensor kinase activity"/>
    <property type="evidence" value="ECO:0007669"/>
    <property type="project" value="InterPro"/>
</dbReference>
<gene>
    <name evidence="15" type="ORF">COX83_02665</name>
</gene>
<dbReference type="PANTHER" id="PTHR43711:SF31">
    <property type="entry name" value="HISTIDINE KINASE"/>
    <property type="match status" value="1"/>
</dbReference>
<dbReference type="CDD" id="cd00075">
    <property type="entry name" value="HATPase"/>
    <property type="match status" value="1"/>
</dbReference>
<evidence type="ECO:0000256" key="6">
    <source>
        <dbReference type="ARBA" id="ARBA00022553"/>
    </source>
</evidence>
<dbReference type="CDD" id="cd00082">
    <property type="entry name" value="HisKA"/>
    <property type="match status" value="1"/>
</dbReference>
<keyword evidence="11" id="KW-0902">Two-component regulatory system</keyword>
<comment type="subcellular location">
    <subcellularLocation>
        <location evidence="2">Cell membrane</location>
    </subcellularLocation>
    <subcellularLocation>
        <location evidence="3">Membrane raft</location>
        <topology evidence="3">Multi-pass membrane protein</topology>
    </subcellularLocation>
</comment>
<evidence type="ECO:0000259" key="14">
    <source>
        <dbReference type="PROSITE" id="PS50109"/>
    </source>
</evidence>
<dbReference type="SUPFAM" id="SSF55874">
    <property type="entry name" value="ATPase domain of HSP90 chaperone/DNA topoisomerase II/histidine kinase"/>
    <property type="match status" value="1"/>
</dbReference>
<accession>A0A2M7V3T0</accession>
<dbReference type="InterPro" id="IPR005467">
    <property type="entry name" value="His_kinase_dom"/>
</dbReference>
<dbReference type="InterPro" id="IPR036097">
    <property type="entry name" value="HisK_dim/P_sf"/>
</dbReference>
<dbReference type="SMART" id="SM00388">
    <property type="entry name" value="HisKA"/>
    <property type="match status" value="1"/>
</dbReference>
<evidence type="ECO:0000256" key="9">
    <source>
        <dbReference type="ARBA" id="ARBA00022777"/>
    </source>
</evidence>
<keyword evidence="8" id="KW-0547">Nucleotide-binding</keyword>
<dbReference type="GO" id="GO:0005524">
    <property type="term" value="F:ATP binding"/>
    <property type="evidence" value="ECO:0007669"/>
    <property type="project" value="UniProtKB-KW"/>
</dbReference>
<dbReference type="EMBL" id="PFPI01000033">
    <property type="protein sequence ID" value="PIZ93169.1"/>
    <property type="molecule type" value="Genomic_DNA"/>
</dbReference>
<keyword evidence="13" id="KW-0175">Coiled coil</keyword>
<keyword evidence="7" id="KW-0808">Transferase</keyword>
<dbReference type="EC" id="2.7.13.3" evidence="4"/>
<dbReference type="PRINTS" id="PR00344">
    <property type="entry name" value="BCTRLSENSOR"/>
</dbReference>
<evidence type="ECO:0000256" key="12">
    <source>
        <dbReference type="ARBA" id="ARBA00023136"/>
    </source>
</evidence>
<dbReference type="FunFam" id="3.30.565.10:FF:000023">
    <property type="entry name" value="PAS domain-containing sensor histidine kinase"/>
    <property type="match status" value="1"/>
</dbReference>
<dbReference type="Gene3D" id="1.10.287.130">
    <property type="match status" value="1"/>
</dbReference>
<dbReference type="InterPro" id="IPR004358">
    <property type="entry name" value="Sig_transdc_His_kin-like_C"/>
</dbReference>
<evidence type="ECO:0000256" key="10">
    <source>
        <dbReference type="ARBA" id="ARBA00022840"/>
    </source>
</evidence>
<reference evidence="16" key="1">
    <citation type="submission" date="2017-09" db="EMBL/GenBank/DDBJ databases">
        <title>Depth-based differentiation of microbial function through sediment-hosted aquifers and enrichment of novel symbionts in the deep terrestrial subsurface.</title>
        <authorList>
            <person name="Probst A.J."/>
            <person name="Ladd B."/>
            <person name="Jarett J.K."/>
            <person name="Geller-Mcgrath D.E."/>
            <person name="Sieber C.M.K."/>
            <person name="Emerson J.B."/>
            <person name="Anantharaman K."/>
            <person name="Thomas B.C."/>
            <person name="Malmstrom R."/>
            <person name="Stieglmeier M."/>
            <person name="Klingl A."/>
            <person name="Woyke T."/>
            <person name="Ryan C.M."/>
            <person name="Banfield J.F."/>
        </authorList>
    </citation>
    <scope>NUCLEOTIDE SEQUENCE [LARGE SCALE GENOMIC DNA]</scope>
</reference>
<feature type="domain" description="Histidine kinase" evidence="14">
    <location>
        <begin position="43"/>
        <end position="262"/>
    </location>
</feature>